<organism evidence="1 2">
    <name type="scientific">Candidatus Lloydbacteria bacterium RIFCSPHIGHO2_01_FULL_41_20</name>
    <dbReference type="NCBI Taxonomy" id="1798657"/>
    <lineage>
        <taxon>Bacteria</taxon>
        <taxon>Candidatus Lloydiibacteriota</taxon>
    </lineage>
</organism>
<comment type="caution">
    <text evidence="1">The sequence shown here is derived from an EMBL/GenBank/DDBJ whole genome shotgun (WGS) entry which is preliminary data.</text>
</comment>
<accession>A0A1G2CTD0</accession>
<gene>
    <name evidence="1" type="ORF">A2648_01515</name>
</gene>
<evidence type="ECO:0000313" key="1">
    <source>
        <dbReference type="EMBL" id="OGZ04497.1"/>
    </source>
</evidence>
<protein>
    <submittedName>
        <fullName evidence="1">Uncharacterized protein</fullName>
    </submittedName>
</protein>
<evidence type="ECO:0000313" key="2">
    <source>
        <dbReference type="Proteomes" id="UP000178841"/>
    </source>
</evidence>
<sequence length="69" mass="7565">MERQGSGGNANTERCLAKPIFKRNGEDQILLCLAHPPAAHKSPPFLGKNYKMAGIAPFTLQINTIVQFL</sequence>
<dbReference type="Proteomes" id="UP000178841">
    <property type="component" value="Unassembled WGS sequence"/>
</dbReference>
<name>A0A1G2CTD0_9BACT</name>
<dbReference type="AlphaFoldDB" id="A0A1G2CTD0"/>
<reference evidence="1 2" key="1">
    <citation type="journal article" date="2016" name="Nat. Commun.">
        <title>Thousands of microbial genomes shed light on interconnected biogeochemical processes in an aquifer system.</title>
        <authorList>
            <person name="Anantharaman K."/>
            <person name="Brown C.T."/>
            <person name="Hug L.A."/>
            <person name="Sharon I."/>
            <person name="Castelle C.J."/>
            <person name="Probst A.J."/>
            <person name="Thomas B.C."/>
            <person name="Singh A."/>
            <person name="Wilkins M.J."/>
            <person name="Karaoz U."/>
            <person name="Brodie E.L."/>
            <person name="Williams K.H."/>
            <person name="Hubbard S.S."/>
            <person name="Banfield J.F."/>
        </authorList>
    </citation>
    <scope>NUCLEOTIDE SEQUENCE [LARGE SCALE GENOMIC DNA]</scope>
</reference>
<proteinExistence type="predicted"/>
<dbReference type="EMBL" id="MHLH01000005">
    <property type="protein sequence ID" value="OGZ04497.1"/>
    <property type="molecule type" value="Genomic_DNA"/>
</dbReference>